<keyword evidence="3" id="KW-0221">Differentiation</keyword>
<evidence type="ECO:0000256" key="4">
    <source>
        <dbReference type="ARBA" id="ARBA00023054"/>
    </source>
</evidence>
<evidence type="ECO:0000256" key="5">
    <source>
        <dbReference type="ARBA" id="ARBA00023089"/>
    </source>
</evidence>
<dbReference type="Proteomes" id="UP001141552">
    <property type="component" value="Unassembled WGS sequence"/>
</dbReference>
<keyword evidence="5" id="KW-0287">Flowering</keyword>
<name>A0A9Q0FZB0_9ROSI</name>
<reference evidence="7" key="2">
    <citation type="journal article" date="2023" name="Plants (Basel)">
        <title>Annotation of the Turnera subulata (Passifloraceae) Draft Genome Reveals the S-Locus Evolved after the Divergence of Turneroideae from Passifloroideae in a Stepwise Manner.</title>
        <authorList>
            <person name="Henning P.M."/>
            <person name="Roalson E.H."/>
            <person name="Mir W."/>
            <person name="McCubbin A.G."/>
            <person name="Shore J.S."/>
        </authorList>
    </citation>
    <scope>NUCLEOTIDE SEQUENCE</scope>
    <source>
        <strain evidence="7">F60SS</strain>
    </source>
</reference>
<dbReference type="GO" id="GO:0009908">
    <property type="term" value="P:flower development"/>
    <property type="evidence" value="ECO:0007669"/>
    <property type="project" value="UniProtKB-KW"/>
</dbReference>
<keyword evidence="4 6" id="KW-0175">Coiled coil</keyword>
<dbReference type="InterPro" id="IPR040353">
    <property type="entry name" value="FLX/FLX-like"/>
</dbReference>
<sequence length="291" mass="32486">MSGRSHTNRGAPLRQTNDTHHLQQAALLADPRLQHLVRAHQQSTILQDRIAIQHREIQALLLENQRLVGAHVALKDELALAQRDLLRLSALAKDVKAERDAQVREVYEKSLKLDAEVRAIDAMSADLVQVKTDLQKLTLHRQELDRELRFVNDGVAEARREASRVDGVKAEIEALQREIQKGRAAIECEMKNKAINFEQDQIMEKNMILLAQEMEKLRDELANAEKRAAAANPGSGYTGNYGDLGVGYGGMTYHDPYGMQKVEGGSDNCPPFMSEAMPNGPCDIKSANLHQ</sequence>
<comment type="caution">
    <text evidence="7">The sequence shown here is derived from an EMBL/GenBank/DDBJ whole genome shotgun (WGS) entry which is preliminary data.</text>
</comment>
<dbReference type="PANTHER" id="PTHR33405">
    <property type="entry name" value="PROTEIN FLX-LIKE 2"/>
    <property type="match status" value="1"/>
</dbReference>
<evidence type="ECO:0000313" key="8">
    <source>
        <dbReference type="Proteomes" id="UP001141552"/>
    </source>
</evidence>
<accession>A0A9Q0FZB0</accession>
<evidence type="ECO:0008006" key="9">
    <source>
        <dbReference type="Google" id="ProtNLM"/>
    </source>
</evidence>
<proteinExistence type="inferred from homology"/>
<evidence type="ECO:0000313" key="7">
    <source>
        <dbReference type="EMBL" id="KAJ4840490.1"/>
    </source>
</evidence>
<dbReference type="EMBL" id="JAKUCV010003031">
    <property type="protein sequence ID" value="KAJ4840490.1"/>
    <property type="molecule type" value="Genomic_DNA"/>
</dbReference>
<organism evidence="7 8">
    <name type="scientific">Turnera subulata</name>
    <dbReference type="NCBI Taxonomy" id="218843"/>
    <lineage>
        <taxon>Eukaryota</taxon>
        <taxon>Viridiplantae</taxon>
        <taxon>Streptophyta</taxon>
        <taxon>Embryophyta</taxon>
        <taxon>Tracheophyta</taxon>
        <taxon>Spermatophyta</taxon>
        <taxon>Magnoliopsida</taxon>
        <taxon>eudicotyledons</taxon>
        <taxon>Gunneridae</taxon>
        <taxon>Pentapetalae</taxon>
        <taxon>rosids</taxon>
        <taxon>fabids</taxon>
        <taxon>Malpighiales</taxon>
        <taxon>Passifloraceae</taxon>
        <taxon>Turnera</taxon>
    </lineage>
</organism>
<dbReference type="OrthoDB" id="1928946at2759"/>
<dbReference type="PANTHER" id="PTHR33405:SF17">
    <property type="entry name" value="PROTEIN FLC EXPRESSOR"/>
    <property type="match status" value="1"/>
</dbReference>
<dbReference type="GO" id="GO:0030154">
    <property type="term" value="P:cell differentiation"/>
    <property type="evidence" value="ECO:0007669"/>
    <property type="project" value="UniProtKB-KW"/>
</dbReference>
<comment type="similarity">
    <text evidence="1">Belongs to the FLX family.</text>
</comment>
<keyword evidence="2" id="KW-0217">Developmental protein</keyword>
<gene>
    <name evidence="7" type="ORF">Tsubulata_000412</name>
</gene>
<evidence type="ECO:0000256" key="2">
    <source>
        <dbReference type="ARBA" id="ARBA00022473"/>
    </source>
</evidence>
<dbReference type="AlphaFoldDB" id="A0A9Q0FZB0"/>
<evidence type="ECO:0000256" key="3">
    <source>
        <dbReference type="ARBA" id="ARBA00022782"/>
    </source>
</evidence>
<evidence type="ECO:0000256" key="6">
    <source>
        <dbReference type="SAM" id="Coils"/>
    </source>
</evidence>
<keyword evidence="8" id="KW-1185">Reference proteome</keyword>
<reference evidence="7" key="1">
    <citation type="submission" date="2022-02" db="EMBL/GenBank/DDBJ databases">
        <authorList>
            <person name="Henning P.M."/>
            <person name="McCubbin A.G."/>
            <person name="Shore J.S."/>
        </authorList>
    </citation>
    <scope>NUCLEOTIDE SEQUENCE</scope>
    <source>
        <strain evidence="7">F60SS</strain>
        <tissue evidence="7">Leaves</tissue>
    </source>
</reference>
<feature type="coiled-coil region" evidence="6">
    <location>
        <begin position="127"/>
        <end position="227"/>
    </location>
</feature>
<protein>
    <recommendedName>
        <fullName evidence="9">Protein FLC EXPRESSOR</fullName>
    </recommendedName>
</protein>
<evidence type="ECO:0000256" key="1">
    <source>
        <dbReference type="ARBA" id="ARBA00005405"/>
    </source>
</evidence>